<comment type="similarity">
    <text evidence="2">Belongs to the NPH3 family.</text>
</comment>
<dbReference type="InterPro" id="IPR027356">
    <property type="entry name" value="NPH3_dom"/>
</dbReference>
<proteinExistence type="inferred from homology"/>
<keyword evidence="6" id="KW-1185">Reference proteome</keyword>
<feature type="region of interest" description="Disordered" evidence="3">
    <location>
        <begin position="145"/>
        <end position="165"/>
    </location>
</feature>
<evidence type="ECO:0000259" key="4">
    <source>
        <dbReference type="PROSITE" id="PS51649"/>
    </source>
</evidence>
<sequence length="206" mass="22729">MSVVGLSRECRHKLERLMGLMLDQAMLDDLLVSSDDGGGVYDVNLVTRLVRVFVASEGEADAPSERMWKVGRLVDKYLDEISQDQGLKVSKFLAVAESLPNSARDCYDGVYWVLDIYLEDGKHAHPNESSEPPYFGSSVSILQKQPAKEPHMDGDNPNGSANRVKKSLDGVSIPKDYTNPDLFVNQIIIEGIVQPTIGQSLRAACF</sequence>
<dbReference type="InterPro" id="IPR043454">
    <property type="entry name" value="NPH3/RPT2-like"/>
</dbReference>
<reference evidence="5" key="3">
    <citation type="submission" date="2021-05" db="UniProtKB">
        <authorList>
            <consortium name="EnsemblPlants"/>
        </authorList>
    </citation>
    <scope>IDENTIFICATION</scope>
    <source>
        <strain evidence="5">cv. B73</strain>
    </source>
</reference>
<dbReference type="GO" id="GO:0016567">
    <property type="term" value="P:protein ubiquitination"/>
    <property type="evidence" value="ECO:0007669"/>
    <property type="project" value="UniProtKB-UniPathway"/>
</dbReference>
<feature type="domain" description="NPH3" evidence="4">
    <location>
        <begin position="1"/>
        <end position="174"/>
    </location>
</feature>
<reference evidence="5" key="2">
    <citation type="submission" date="2019-07" db="EMBL/GenBank/DDBJ databases">
        <authorList>
            <person name="Seetharam A."/>
            <person name="Woodhouse M."/>
            <person name="Cannon E."/>
        </authorList>
    </citation>
    <scope>NUCLEOTIDE SEQUENCE [LARGE SCALE GENOMIC DNA]</scope>
    <source>
        <strain evidence="5">cv. B73</strain>
    </source>
</reference>
<name>A0A804NTJ2_MAIZE</name>
<evidence type="ECO:0000313" key="6">
    <source>
        <dbReference type="Proteomes" id="UP000007305"/>
    </source>
</evidence>
<dbReference type="Proteomes" id="UP000007305">
    <property type="component" value="Chromosome 4"/>
</dbReference>
<evidence type="ECO:0000256" key="1">
    <source>
        <dbReference type="ARBA" id="ARBA00022786"/>
    </source>
</evidence>
<evidence type="ECO:0000313" key="5">
    <source>
        <dbReference type="EnsemblPlants" id="Zm00001eb185120_P001"/>
    </source>
</evidence>
<evidence type="ECO:0000256" key="3">
    <source>
        <dbReference type="SAM" id="MobiDB-lite"/>
    </source>
</evidence>
<reference evidence="6" key="1">
    <citation type="journal article" date="2009" name="Science">
        <title>The B73 maize genome: complexity, diversity, and dynamics.</title>
        <authorList>
            <person name="Schnable P.S."/>
            <person name="Ware D."/>
            <person name="Fulton R.S."/>
            <person name="Stein J.C."/>
            <person name="Wei F."/>
            <person name="Pasternak S."/>
            <person name="Liang C."/>
            <person name="Zhang J."/>
            <person name="Fulton L."/>
            <person name="Graves T.A."/>
            <person name="Minx P."/>
            <person name="Reily A.D."/>
            <person name="Courtney L."/>
            <person name="Kruchowski S.S."/>
            <person name="Tomlinson C."/>
            <person name="Strong C."/>
            <person name="Delehaunty K."/>
            <person name="Fronick C."/>
            <person name="Courtney B."/>
            <person name="Rock S.M."/>
            <person name="Belter E."/>
            <person name="Du F."/>
            <person name="Kim K."/>
            <person name="Abbott R.M."/>
            <person name="Cotton M."/>
            <person name="Levy A."/>
            <person name="Marchetto P."/>
            <person name="Ochoa K."/>
            <person name="Jackson S.M."/>
            <person name="Gillam B."/>
            <person name="Chen W."/>
            <person name="Yan L."/>
            <person name="Higginbotham J."/>
            <person name="Cardenas M."/>
            <person name="Waligorski J."/>
            <person name="Applebaum E."/>
            <person name="Phelps L."/>
            <person name="Falcone J."/>
            <person name="Kanchi K."/>
            <person name="Thane T."/>
            <person name="Scimone A."/>
            <person name="Thane N."/>
            <person name="Henke J."/>
            <person name="Wang T."/>
            <person name="Ruppert J."/>
            <person name="Shah N."/>
            <person name="Rotter K."/>
            <person name="Hodges J."/>
            <person name="Ingenthron E."/>
            <person name="Cordes M."/>
            <person name="Kohlberg S."/>
            <person name="Sgro J."/>
            <person name="Delgado B."/>
            <person name="Mead K."/>
            <person name="Chinwalla A."/>
            <person name="Leonard S."/>
            <person name="Crouse K."/>
            <person name="Collura K."/>
            <person name="Kudrna D."/>
            <person name="Currie J."/>
            <person name="He R."/>
            <person name="Angelova A."/>
            <person name="Rajasekar S."/>
            <person name="Mueller T."/>
            <person name="Lomeli R."/>
            <person name="Scara G."/>
            <person name="Ko A."/>
            <person name="Delaney K."/>
            <person name="Wissotski M."/>
            <person name="Lopez G."/>
            <person name="Campos D."/>
            <person name="Braidotti M."/>
            <person name="Ashley E."/>
            <person name="Golser W."/>
            <person name="Kim H."/>
            <person name="Lee S."/>
            <person name="Lin J."/>
            <person name="Dujmic Z."/>
            <person name="Kim W."/>
            <person name="Talag J."/>
            <person name="Zuccolo A."/>
            <person name="Fan C."/>
            <person name="Sebastian A."/>
            <person name="Kramer M."/>
            <person name="Spiegel L."/>
            <person name="Nascimento L."/>
            <person name="Zutavern T."/>
            <person name="Miller B."/>
            <person name="Ambroise C."/>
            <person name="Muller S."/>
            <person name="Spooner W."/>
            <person name="Narechania A."/>
            <person name="Ren L."/>
            <person name="Wei S."/>
            <person name="Kumari S."/>
            <person name="Faga B."/>
            <person name="Levy M.J."/>
            <person name="McMahan L."/>
            <person name="Van Buren P."/>
            <person name="Vaughn M.W."/>
            <person name="Ying K."/>
            <person name="Yeh C.-T."/>
            <person name="Emrich S.J."/>
            <person name="Jia Y."/>
            <person name="Kalyanaraman A."/>
            <person name="Hsia A.-P."/>
            <person name="Barbazuk W.B."/>
            <person name="Baucom R.S."/>
            <person name="Brutnell T.P."/>
            <person name="Carpita N.C."/>
            <person name="Chaparro C."/>
            <person name="Chia J.-M."/>
            <person name="Deragon J.-M."/>
            <person name="Estill J.C."/>
            <person name="Fu Y."/>
            <person name="Jeddeloh J.A."/>
            <person name="Han Y."/>
            <person name="Lee H."/>
            <person name="Li P."/>
            <person name="Lisch D.R."/>
            <person name="Liu S."/>
            <person name="Liu Z."/>
            <person name="Nagel D.H."/>
            <person name="McCann M.C."/>
            <person name="SanMiguel P."/>
            <person name="Myers A.M."/>
            <person name="Nettleton D."/>
            <person name="Nguyen J."/>
            <person name="Penning B.W."/>
            <person name="Ponnala L."/>
            <person name="Schneider K.L."/>
            <person name="Schwartz D.C."/>
            <person name="Sharma A."/>
            <person name="Soderlund C."/>
            <person name="Springer N.M."/>
            <person name="Sun Q."/>
            <person name="Wang H."/>
            <person name="Waterman M."/>
            <person name="Westerman R."/>
            <person name="Wolfgruber T.K."/>
            <person name="Yang L."/>
            <person name="Yu Y."/>
            <person name="Zhang L."/>
            <person name="Zhou S."/>
            <person name="Zhu Q."/>
            <person name="Bennetzen J.L."/>
            <person name="Dawe R.K."/>
            <person name="Jiang J."/>
            <person name="Jiang N."/>
            <person name="Presting G.G."/>
            <person name="Wessler S.R."/>
            <person name="Aluru S."/>
            <person name="Martienssen R.A."/>
            <person name="Clifton S.W."/>
            <person name="McCombie W.R."/>
            <person name="Wing R.A."/>
            <person name="Wilson R.K."/>
        </authorList>
    </citation>
    <scope>NUCLEOTIDE SEQUENCE [LARGE SCALE GENOMIC DNA]</scope>
    <source>
        <strain evidence="6">cv. B73</strain>
    </source>
</reference>
<protein>
    <recommendedName>
        <fullName evidence="4">NPH3 domain-containing protein</fullName>
    </recommendedName>
</protein>
<dbReference type="UniPathway" id="UPA00143"/>
<keyword evidence="1" id="KW-0833">Ubl conjugation pathway</keyword>
<dbReference type="PANTHER" id="PTHR32370">
    <property type="entry name" value="OS12G0117600 PROTEIN"/>
    <property type="match status" value="1"/>
</dbReference>
<organism evidence="5 6">
    <name type="scientific">Zea mays</name>
    <name type="common">Maize</name>
    <dbReference type="NCBI Taxonomy" id="4577"/>
    <lineage>
        <taxon>Eukaryota</taxon>
        <taxon>Viridiplantae</taxon>
        <taxon>Streptophyta</taxon>
        <taxon>Embryophyta</taxon>
        <taxon>Tracheophyta</taxon>
        <taxon>Spermatophyta</taxon>
        <taxon>Magnoliopsida</taxon>
        <taxon>Liliopsida</taxon>
        <taxon>Poales</taxon>
        <taxon>Poaceae</taxon>
        <taxon>PACMAD clade</taxon>
        <taxon>Panicoideae</taxon>
        <taxon>Andropogonodae</taxon>
        <taxon>Andropogoneae</taxon>
        <taxon>Tripsacinae</taxon>
        <taxon>Zea</taxon>
    </lineage>
</organism>
<dbReference type="EnsemblPlants" id="Zm00001eb185120_T001">
    <property type="protein sequence ID" value="Zm00001eb185120_P001"/>
    <property type="gene ID" value="Zm00001eb185120"/>
</dbReference>
<accession>A0A804NTJ2</accession>
<dbReference type="InParanoid" id="A0A804NTJ2"/>
<dbReference type="Pfam" id="PF03000">
    <property type="entry name" value="NPH3"/>
    <property type="match status" value="1"/>
</dbReference>
<evidence type="ECO:0000256" key="2">
    <source>
        <dbReference type="PROSITE-ProRule" id="PRU00982"/>
    </source>
</evidence>
<dbReference type="Gramene" id="Zm00001eb185120_T001">
    <property type="protein sequence ID" value="Zm00001eb185120_P001"/>
    <property type="gene ID" value="Zm00001eb185120"/>
</dbReference>
<dbReference type="AlphaFoldDB" id="A0A804NTJ2"/>
<dbReference type="PROSITE" id="PS51649">
    <property type="entry name" value="NPH3"/>
    <property type="match status" value="1"/>
</dbReference>